<protein>
    <submittedName>
        <fullName evidence="1">Uncharacterized protein</fullName>
    </submittedName>
</protein>
<evidence type="ECO:0000313" key="1">
    <source>
        <dbReference type="EMBL" id="AIG28640.1"/>
    </source>
</evidence>
<dbReference type="EMBL" id="CP007806">
    <property type="protein sequence ID" value="AIG28640.1"/>
    <property type="molecule type" value="Genomic_DNA"/>
</dbReference>
<keyword evidence="2" id="KW-1185">Reference proteome</keyword>
<dbReference type="Pfam" id="PF20074">
    <property type="entry name" value="DUF6470"/>
    <property type="match status" value="1"/>
</dbReference>
<sequence length="192" mass="21298">MQLASLSMRSTPLLLNLQSKQGKQEIEQPRASMEIKQEAAILEIRQPQGELQIDSNEARENIDMRGPLRRSSDNAEYGYNKVMEAIEQAGVEGDQLRAFERGGNAIAEIAFEKSIMFSGEGVVAAGSLIGDGIEIRYEAKPVEIKFTPRGAKIETTVNPPVHKYTPAKVEAYVKQWNRLDIEVVGLNVDVAR</sequence>
<proteinExistence type="predicted"/>
<dbReference type="eggNOG" id="ENOG5031RPF">
    <property type="taxonomic scope" value="Bacteria"/>
</dbReference>
<reference evidence="1 2" key="1">
    <citation type="journal article" date="2011" name="J. Bacteriol.">
        <title>Genome sequence of Brevibacillus laterosporus LMG 15441, a pathogen of invertebrates.</title>
        <authorList>
            <person name="Djukic M."/>
            <person name="Poehlein A."/>
            <person name="Thurmer A."/>
            <person name="Daniel R."/>
        </authorList>
    </citation>
    <scope>NUCLEOTIDE SEQUENCE [LARGE SCALE GENOMIC DNA]</scope>
    <source>
        <strain evidence="1 2">LMG 15441</strain>
    </source>
</reference>
<organism evidence="1 2">
    <name type="scientific">Brevibacillus laterosporus LMG 15441</name>
    <dbReference type="NCBI Taxonomy" id="1042163"/>
    <lineage>
        <taxon>Bacteria</taxon>
        <taxon>Bacillati</taxon>
        <taxon>Bacillota</taxon>
        <taxon>Bacilli</taxon>
        <taxon>Bacillales</taxon>
        <taxon>Paenibacillaceae</taxon>
        <taxon>Brevibacillus</taxon>
    </lineage>
</organism>
<dbReference type="STRING" id="1042163.BRLA_c043760"/>
<dbReference type="KEGG" id="blr:BRLA_c043760"/>
<dbReference type="InterPro" id="IPR045527">
    <property type="entry name" value="DUF6470"/>
</dbReference>
<dbReference type="RefSeq" id="WP_003334313.1">
    <property type="nucleotide sequence ID" value="NZ_CP007806.1"/>
</dbReference>
<dbReference type="Proteomes" id="UP000005850">
    <property type="component" value="Chromosome"/>
</dbReference>
<evidence type="ECO:0000313" key="2">
    <source>
        <dbReference type="Proteomes" id="UP000005850"/>
    </source>
</evidence>
<accession>A0A075RHG0</accession>
<gene>
    <name evidence="1" type="ORF">BRLA_c043760</name>
</gene>
<dbReference type="HOGENOM" id="CLU_117584_2_0_9"/>
<dbReference type="AlphaFoldDB" id="A0A075RHG0"/>
<name>A0A075RHG0_BRELA</name>